<dbReference type="Proteomes" id="UP000282084">
    <property type="component" value="Unassembled WGS sequence"/>
</dbReference>
<dbReference type="RefSeq" id="WP_246018786.1">
    <property type="nucleotide sequence ID" value="NZ_RBXO01000001.1"/>
</dbReference>
<dbReference type="Pfam" id="PF19803">
    <property type="entry name" value="DUF6286"/>
    <property type="match status" value="1"/>
</dbReference>
<dbReference type="InterPro" id="IPR046253">
    <property type="entry name" value="DUF6286"/>
</dbReference>
<keyword evidence="2" id="KW-1133">Transmembrane helix</keyword>
<organism evidence="4 5">
    <name type="scientific">Saccharothrix australiensis</name>
    <dbReference type="NCBI Taxonomy" id="2072"/>
    <lineage>
        <taxon>Bacteria</taxon>
        <taxon>Bacillati</taxon>
        <taxon>Actinomycetota</taxon>
        <taxon>Actinomycetes</taxon>
        <taxon>Pseudonocardiales</taxon>
        <taxon>Pseudonocardiaceae</taxon>
        <taxon>Saccharothrix</taxon>
    </lineage>
</organism>
<keyword evidence="5" id="KW-1185">Reference proteome</keyword>
<accession>A0A495VYL5</accession>
<evidence type="ECO:0000313" key="4">
    <source>
        <dbReference type="EMBL" id="RKT53495.1"/>
    </source>
</evidence>
<comment type="caution">
    <text evidence="4">The sequence shown here is derived from an EMBL/GenBank/DDBJ whole genome shotgun (WGS) entry which is preliminary data.</text>
</comment>
<evidence type="ECO:0000256" key="1">
    <source>
        <dbReference type="SAM" id="MobiDB-lite"/>
    </source>
</evidence>
<evidence type="ECO:0000259" key="3">
    <source>
        <dbReference type="Pfam" id="PF19803"/>
    </source>
</evidence>
<feature type="compositionally biased region" description="Basic and acidic residues" evidence="1">
    <location>
        <begin position="165"/>
        <end position="232"/>
    </location>
</feature>
<name>A0A495VYL5_9PSEU</name>
<reference evidence="4 5" key="1">
    <citation type="submission" date="2018-10" db="EMBL/GenBank/DDBJ databases">
        <title>Sequencing the genomes of 1000 actinobacteria strains.</title>
        <authorList>
            <person name="Klenk H.-P."/>
        </authorList>
    </citation>
    <scope>NUCLEOTIDE SEQUENCE [LARGE SCALE GENOMIC DNA]</scope>
    <source>
        <strain evidence="4 5">DSM 43800</strain>
    </source>
</reference>
<dbReference type="EMBL" id="RBXO01000001">
    <property type="protein sequence ID" value="RKT53495.1"/>
    <property type="molecule type" value="Genomic_DNA"/>
</dbReference>
<feature type="domain" description="DUF6286" evidence="3">
    <location>
        <begin position="61"/>
        <end position="163"/>
    </location>
</feature>
<sequence length="232" mass="25664">MRVLLRLLSPFLGLAVAGAGGLLVAEVAWRWAGRGRLLPWWPTGLTWTDERVRTAALLTAVAGLLLLVLAMAARRKDVRLHAPADGVVVTTTPTALARVVGHRVRAVEGVSGASVTASRRRVRVRATSRRHDEAALRPRLLDAARAVVRDLPMPSPPKVSVVVDSPKDREHPRGEPRRRSGHWPHEREPVDRESQKREHAEHDPHEDAPRADAGSERTTPERGTRSRPEESR</sequence>
<keyword evidence="2" id="KW-0812">Transmembrane</keyword>
<gene>
    <name evidence="4" type="ORF">C8E97_2060</name>
</gene>
<protein>
    <recommendedName>
        <fullName evidence="3">DUF6286 domain-containing protein</fullName>
    </recommendedName>
</protein>
<keyword evidence="2" id="KW-0472">Membrane</keyword>
<feature type="transmembrane region" description="Helical" evidence="2">
    <location>
        <begin position="52"/>
        <end position="73"/>
    </location>
</feature>
<dbReference type="AlphaFoldDB" id="A0A495VYL5"/>
<proteinExistence type="predicted"/>
<evidence type="ECO:0000313" key="5">
    <source>
        <dbReference type="Proteomes" id="UP000282084"/>
    </source>
</evidence>
<evidence type="ECO:0000256" key="2">
    <source>
        <dbReference type="SAM" id="Phobius"/>
    </source>
</evidence>
<feature type="region of interest" description="Disordered" evidence="1">
    <location>
        <begin position="149"/>
        <end position="232"/>
    </location>
</feature>
<feature type="transmembrane region" description="Helical" evidence="2">
    <location>
        <begin position="12"/>
        <end position="32"/>
    </location>
</feature>